<dbReference type="AlphaFoldDB" id="A0A1E7YW39"/>
<dbReference type="EMBL" id="LZYH01000525">
    <property type="protein sequence ID" value="OFC60505.1"/>
    <property type="molecule type" value="Genomic_DNA"/>
</dbReference>
<comment type="caution">
    <text evidence="1">The sequence shown here is derived from an EMBL/GenBank/DDBJ whole genome shotgun (WGS) entry which is preliminary data.</text>
</comment>
<proteinExistence type="predicted"/>
<sequence length="971" mass="110195">MSAVLELSRDHYPYPVKSILQYLDTLPKERLATCIQYGNGCFTLRVPRDIILEAAGLSGIQIPRKASAFGEDMDMEAKDLQKILSRLQGNITEIVEAMEGLDEVLTDPSGEPVSCTWELQASEARLEPMRGAIPANAAGVLLLVRETRDRTFESRLVENLKQRLMDPYSGEEMDEYEAQSTIDAAMRLDISQSFLSFLRETAISRSRIGIYNKLANRTMKILQESGKRAGFDYLKTILDFQRAVIDRPEAFRFSGKPDYGAEGMYTEIYKLAFHKQLPIWFTSRGILGSASDADEDLVSYAFRVGGENPQTGRLAIEDRLITMARERETGDNAYLPPLIVYAMLFDDTLKHLAPQEAFERIMGVSTQTILHRFVEKRSGNWEIRPEVHRKIQQQMRAIRNDLLYAWSISKGSSINKYFANLQSTQETADIRITIPWSLANVENIRDGIVTNYRLKDENRNARWLRDIQVVSADDNSRDRWFDIQVKISPAIQWIQPDGGTHHTQVRRVPSENQKILRLTLQSFPDEAANGDRTENKRYLDSERNSRMVVLAREVPEKSKTNKDNLDKACAAFFVENLLLEHFLLAVVKRLEKMTGSTIAVEILRLQQGNWEQFGSQRLYALGHLLEHRLASRTPVFQQGFDMGNKQNESYRKNRARALASYAYPMEMEAALKDRTVVIHLARYALDGDTQQAMATLFVADPSPTGVDHTVDRFRYQHARTLYRSSRDRNHASLLAEGWVLGDALQSARDLGATNILLVLSADGWKRESRGYDQGANQNLGALYTVAEKYCGPTLVVPMLYRHHLMFYRKGEKRGDVLILDGVNAWSGKTAVLDTVSGGGTDRLRLIPVQGLATLRTVQDGLQRGLMAYAFPYLDQPYTSAKQEMARFASVERHGWVHRVLLAHHAYRYEKIGLQGDRRPSISAMKNEPPVKLDPWGMTKIEDRGWQKLAGVTVDWLGLLSKIGYQGDLTNA</sequence>
<evidence type="ECO:0000313" key="1">
    <source>
        <dbReference type="EMBL" id="OFC60505.1"/>
    </source>
</evidence>
<name>A0A1E7YW39_9PROT</name>
<protein>
    <submittedName>
        <fullName evidence="1">Uncharacterized protein</fullName>
    </submittedName>
</protein>
<organism evidence="1 2">
    <name type="scientific">Acidithiobacillus caldus</name>
    <dbReference type="NCBI Taxonomy" id="33059"/>
    <lineage>
        <taxon>Bacteria</taxon>
        <taxon>Pseudomonadati</taxon>
        <taxon>Pseudomonadota</taxon>
        <taxon>Acidithiobacillia</taxon>
        <taxon>Acidithiobacillales</taxon>
        <taxon>Acidithiobacillaceae</taxon>
        <taxon>Acidithiobacillus</taxon>
    </lineage>
</organism>
<evidence type="ECO:0000313" key="2">
    <source>
        <dbReference type="Proteomes" id="UP000175707"/>
    </source>
</evidence>
<gene>
    <name evidence="1" type="ORF">BAE30_08010</name>
</gene>
<dbReference type="Proteomes" id="UP000175707">
    <property type="component" value="Unassembled WGS sequence"/>
</dbReference>
<accession>A0A1E7YW39</accession>
<reference evidence="1 2" key="1">
    <citation type="submission" date="2016-06" db="EMBL/GenBank/DDBJ databases">
        <title>Gene turnover analysis identifies the evolutionary adaptation of the extremophile Acidithiobacillus caldus.</title>
        <authorList>
            <person name="Zhang X."/>
        </authorList>
    </citation>
    <scope>NUCLEOTIDE SEQUENCE [LARGE SCALE GENOMIC DNA]</scope>
    <source>
        <strain evidence="1 2">S1</strain>
    </source>
</reference>